<gene>
    <name evidence="2" type="ORF">GcM1_233101</name>
</gene>
<dbReference type="PANTHER" id="PTHR28027:SF1">
    <property type="entry name" value="CAMP INDEPENDENT REGULATORY PROTEIN (AFU_ORTHOLOGUE AFUA_3G09640)"/>
    <property type="match status" value="1"/>
</dbReference>
<dbReference type="PANTHER" id="PTHR28027">
    <property type="entry name" value="TRANSCRIPTIONAL REGULATOR MIT1"/>
    <property type="match status" value="1"/>
</dbReference>
<dbReference type="InterPro" id="IPR018608">
    <property type="entry name" value="Gti1/Pac2"/>
</dbReference>
<dbReference type="AlphaFoldDB" id="A0A420IM47"/>
<dbReference type="Pfam" id="PF09729">
    <property type="entry name" value="Gti1_Pac2"/>
    <property type="match status" value="1"/>
</dbReference>
<sequence length="464" mass="52259">METYHGHVRIPADAIKLFEACRLGLLQRVRRRLSEKERRSIKPGSVFVWDEHEAGMRRWTDGKNWSASRVSGSFLTYREMEGRRDCQYSQHLPPRKKGIRTTPDSSRASDEDMEEENPDGYRYKPDGLMKQSFSISTSTGQHLHLISYYSRSNPNAMKLPQPTSDPKLRHIVPTKEVYHESVIHEVAVNCPKIQSTHLSVSQRAKTSSPQALSNPVLHQYIPSPKFSIPPSLILAPSNQQCPPITSNSPYISLPNATVYNQSLDSPYYTAFTFDRAQISRNYDQSPLSATGYSSLLSKQNSEIVPGSSSQTRFSHKLCSKSTISCASDPRVIGKPSIAGATKYNLSTQPLYRTPSPVPNHTGNSKTKSSISHQRIPPLEAAPSSSFSIPPISTFKFLTDSSSQYDSIDVSQLENKSLSNYWKISDPLITRPYQDRRNEFLPFKSINLDGEDQRAIRVLDREFSV</sequence>
<dbReference type="GO" id="GO:0003677">
    <property type="term" value="F:DNA binding"/>
    <property type="evidence" value="ECO:0007669"/>
    <property type="project" value="TreeGrafter"/>
</dbReference>
<evidence type="ECO:0000313" key="3">
    <source>
        <dbReference type="Proteomes" id="UP000285326"/>
    </source>
</evidence>
<dbReference type="EMBL" id="MCBS01023303">
    <property type="protein sequence ID" value="RKF75592.1"/>
    <property type="molecule type" value="Genomic_DNA"/>
</dbReference>
<accession>A0A420IM47</accession>
<organism evidence="2 3">
    <name type="scientific">Golovinomyces cichoracearum</name>
    <dbReference type="NCBI Taxonomy" id="62708"/>
    <lineage>
        <taxon>Eukaryota</taxon>
        <taxon>Fungi</taxon>
        <taxon>Dikarya</taxon>
        <taxon>Ascomycota</taxon>
        <taxon>Pezizomycotina</taxon>
        <taxon>Leotiomycetes</taxon>
        <taxon>Erysiphales</taxon>
        <taxon>Erysiphaceae</taxon>
        <taxon>Golovinomyces</taxon>
    </lineage>
</organism>
<evidence type="ECO:0000256" key="1">
    <source>
        <dbReference type="SAM" id="MobiDB-lite"/>
    </source>
</evidence>
<reference evidence="2 3" key="1">
    <citation type="journal article" date="2018" name="BMC Genomics">
        <title>Comparative genome analyses reveal sequence features reflecting distinct modes of host-adaptation between dicot and monocot powdery mildew.</title>
        <authorList>
            <person name="Wu Y."/>
            <person name="Ma X."/>
            <person name="Pan Z."/>
            <person name="Kale S.D."/>
            <person name="Song Y."/>
            <person name="King H."/>
            <person name="Zhang Q."/>
            <person name="Presley C."/>
            <person name="Deng X."/>
            <person name="Wei C.I."/>
            <person name="Xiao S."/>
        </authorList>
    </citation>
    <scope>NUCLEOTIDE SEQUENCE [LARGE SCALE GENOMIC DNA]</scope>
    <source>
        <strain evidence="2">UMSG1</strain>
    </source>
</reference>
<dbReference type="Proteomes" id="UP000285326">
    <property type="component" value="Unassembled WGS sequence"/>
</dbReference>
<name>A0A420IM47_9PEZI</name>
<evidence type="ECO:0000313" key="2">
    <source>
        <dbReference type="EMBL" id="RKF75592.1"/>
    </source>
</evidence>
<feature type="region of interest" description="Disordered" evidence="1">
    <location>
        <begin position="85"/>
        <end position="124"/>
    </location>
</feature>
<feature type="region of interest" description="Disordered" evidence="1">
    <location>
        <begin position="348"/>
        <end position="372"/>
    </location>
</feature>
<proteinExistence type="predicted"/>
<protein>
    <submittedName>
        <fullName evidence="2">Putative camp-independent regulatory protein pac2</fullName>
    </submittedName>
</protein>
<comment type="caution">
    <text evidence="2">The sequence shown here is derived from an EMBL/GenBank/DDBJ whole genome shotgun (WGS) entry which is preliminary data.</text>
</comment>
<feature type="compositionally biased region" description="Polar residues" evidence="1">
    <location>
        <begin position="358"/>
        <end position="372"/>
    </location>
</feature>